<feature type="transmembrane region" description="Helical" evidence="1">
    <location>
        <begin position="115"/>
        <end position="134"/>
    </location>
</feature>
<gene>
    <name evidence="2" type="ORF">TCIL3000_9_700</name>
</gene>
<proteinExistence type="predicted"/>
<accession>G0UTG2</accession>
<evidence type="ECO:0000313" key="2">
    <source>
        <dbReference type="EMBL" id="CCC92676.1"/>
    </source>
</evidence>
<name>G0UTG2_TRYCI</name>
<keyword evidence="1" id="KW-1133">Transmembrane helix</keyword>
<keyword evidence="1" id="KW-0472">Membrane</keyword>
<feature type="transmembrane region" description="Helical" evidence="1">
    <location>
        <begin position="76"/>
        <end position="95"/>
    </location>
</feature>
<dbReference type="VEuPathDB" id="TriTrypDB:TcIL3000_9_700"/>
<keyword evidence="1" id="KW-0812">Transmembrane</keyword>
<organism evidence="2">
    <name type="scientific">Trypanosoma congolense (strain IL3000)</name>
    <dbReference type="NCBI Taxonomy" id="1068625"/>
    <lineage>
        <taxon>Eukaryota</taxon>
        <taxon>Discoba</taxon>
        <taxon>Euglenozoa</taxon>
        <taxon>Kinetoplastea</taxon>
        <taxon>Metakinetoplastina</taxon>
        <taxon>Trypanosomatida</taxon>
        <taxon>Trypanosomatidae</taxon>
        <taxon>Trypanosoma</taxon>
        <taxon>Nannomonas</taxon>
    </lineage>
</organism>
<feature type="transmembrane region" description="Helical" evidence="1">
    <location>
        <begin position="50"/>
        <end position="69"/>
    </location>
</feature>
<dbReference type="EMBL" id="HE575322">
    <property type="protein sequence ID" value="CCC92676.1"/>
    <property type="molecule type" value="Genomic_DNA"/>
</dbReference>
<reference evidence="2" key="1">
    <citation type="journal article" date="2012" name="Proc. Natl. Acad. Sci. U.S.A.">
        <title>Antigenic diversity is generated by distinct evolutionary mechanisms in African trypanosome species.</title>
        <authorList>
            <person name="Jackson A.P."/>
            <person name="Berry A."/>
            <person name="Aslett M."/>
            <person name="Allison H.C."/>
            <person name="Burton P."/>
            <person name="Vavrova-Anderson J."/>
            <person name="Brown R."/>
            <person name="Browne H."/>
            <person name="Corton N."/>
            <person name="Hauser H."/>
            <person name="Gamble J."/>
            <person name="Gilderthorp R."/>
            <person name="Marcello L."/>
            <person name="McQuillan J."/>
            <person name="Otto T.D."/>
            <person name="Quail M.A."/>
            <person name="Sanders M.J."/>
            <person name="van Tonder A."/>
            <person name="Ginger M.L."/>
            <person name="Field M.C."/>
            <person name="Barry J.D."/>
            <person name="Hertz-Fowler C."/>
            <person name="Berriman M."/>
        </authorList>
    </citation>
    <scope>NUCLEOTIDE SEQUENCE</scope>
    <source>
        <strain evidence="2">IL3000</strain>
    </source>
</reference>
<feature type="transmembrane region" description="Helical" evidence="1">
    <location>
        <begin position="21"/>
        <end position="38"/>
    </location>
</feature>
<protein>
    <submittedName>
        <fullName evidence="2">Uncharacterized protein TCIL3000_9_700</fullName>
    </submittedName>
</protein>
<evidence type="ECO:0000256" key="1">
    <source>
        <dbReference type="SAM" id="Phobius"/>
    </source>
</evidence>
<feature type="transmembrane region" description="Helical" evidence="1">
    <location>
        <begin position="146"/>
        <end position="167"/>
    </location>
</feature>
<sequence>MCEWCEKWMCIEKWKRRNMPFPPFCVCFPLRILHGILAPLDACGTRNLCIVHFLFLLRTASNSCVVCVFVDFNAHFTYFSSVLECLCLLYIFFSSNVWTFTDSSIGQPSAPFTNFLFFCLPFIGALHIYHSLLIHSFFTFRFRTALLRFPLLLLMLLVLLLSILPLYSAIRCSCYRLNVYGKVCAHTLLVF</sequence>
<dbReference type="AlphaFoldDB" id="G0UTG2"/>